<feature type="compositionally biased region" description="Low complexity" evidence="1">
    <location>
        <begin position="43"/>
        <end position="60"/>
    </location>
</feature>
<gene>
    <name evidence="2" type="ORF">OJAV_G00187610</name>
</gene>
<name>A0A3S2LR45_ORYJA</name>
<keyword evidence="3" id="KW-1185">Reference proteome</keyword>
<sequence length="78" mass="8029">MGILVPDLGGDGAARARGCESAVLREERRERRESGAAMELRVGTSTASGGRSGAAPSGTSISGQTSPQEKRSPSNWNV</sequence>
<evidence type="ECO:0000313" key="2">
    <source>
        <dbReference type="EMBL" id="RVE59338.1"/>
    </source>
</evidence>
<evidence type="ECO:0000313" key="3">
    <source>
        <dbReference type="Proteomes" id="UP000283210"/>
    </source>
</evidence>
<reference evidence="2 3" key="2">
    <citation type="submission" date="2019-01" db="EMBL/GenBank/DDBJ databases">
        <title>A chromosome length genome reference of the Java medaka (oryzias javanicus).</title>
        <authorList>
            <person name="Herpin A."/>
            <person name="Takehana Y."/>
            <person name="Naruse K."/>
            <person name="Ansai S."/>
            <person name="Kawaguchi M."/>
        </authorList>
    </citation>
    <scope>NUCLEOTIDE SEQUENCE [LARGE SCALE GENOMIC DNA]</scope>
    <source>
        <strain evidence="2">RS831</strain>
        <tissue evidence="2">Whole body</tissue>
    </source>
</reference>
<accession>A0A3S2LR45</accession>
<feature type="region of interest" description="Disordered" evidence="1">
    <location>
        <begin position="23"/>
        <end position="78"/>
    </location>
</feature>
<feature type="compositionally biased region" description="Polar residues" evidence="1">
    <location>
        <begin position="61"/>
        <end position="78"/>
    </location>
</feature>
<dbReference type="EMBL" id="CM012455">
    <property type="protein sequence ID" value="RVE59338.1"/>
    <property type="molecule type" value="Genomic_DNA"/>
</dbReference>
<dbReference type="AlphaFoldDB" id="A0A3S2LR45"/>
<reference evidence="2 3" key="1">
    <citation type="submission" date="2018-11" db="EMBL/GenBank/DDBJ databases">
        <authorList>
            <person name="Lopez-Roques C."/>
            <person name="Donnadieu C."/>
            <person name="Bouchez O."/>
            <person name="Klopp C."/>
            <person name="Cabau C."/>
            <person name="Zahm M."/>
        </authorList>
    </citation>
    <scope>NUCLEOTIDE SEQUENCE [LARGE SCALE GENOMIC DNA]</scope>
    <source>
        <strain evidence="2">RS831</strain>
        <tissue evidence="2">Whole body</tissue>
    </source>
</reference>
<evidence type="ECO:0000256" key="1">
    <source>
        <dbReference type="SAM" id="MobiDB-lite"/>
    </source>
</evidence>
<protein>
    <submittedName>
        <fullName evidence="2">Uncharacterized protein</fullName>
    </submittedName>
</protein>
<dbReference type="Proteomes" id="UP000283210">
    <property type="component" value="Chromosome 19"/>
</dbReference>
<proteinExistence type="predicted"/>
<organism evidence="2 3">
    <name type="scientific">Oryzias javanicus</name>
    <name type="common">Javanese ricefish</name>
    <name type="synonym">Aplocheilus javanicus</name>
    <dbReference type="NCBI Taxonomy" id="123683"/>
    <lineage>
        <taxon>Eukaryota</taxon>
        <taxon>Metazoa</taxon>
        <taxon>Chordata</taxon>
        <taxon>Craniata</taxon>
        <taxon>Vertebrata</taxon>
        <taxon>Euteleostomi</taxon>
        <taxon>Actinopterygii</taxon>
        <taxon>Neopterygii</taxon>
        <taxon>Teleostei</taxon>
        <taxon>Neoteleostei</taxon>
        <taxon>Acanthomorphata</taxon>
        <taxon>Ovalentaria</taxon>
        <taxon>Atherinomorphae</taxon>
        <taxon>Beloniformes</taxon>
        <taxon>Adrianichthyidae</taxon>
        <taxon>Oryziinae</taxon>
        <taxon>Oryzias</taxon>
    </lineage>
</organism>
<feature type="compositionally biased region" description="Basic and acidic residues" evidence="1">
    <location>
        <begin position="23"/>
        <end position="34"/>
    </location>
</feature>